<reference evidence="3" key="1">
    <citation type="submission" date="2021-01" db="EMBL/GenBank/DDBJ databases">
        <authorList>
            <consortium name="Aspergillus puulaauensis MK2 genome sequencing consortium"/>
            <person name="Kazuki M."/>
            <person name="Futagami T."/>
        </authorList>
    </citation>
    <scope>NUCLEOTIDE SEQUENCE</scope>
    <source>
        <strain evidence="3">MK2</strain>
    </source>
</reference>
<dbReference type="SUPFAM" id="SSF81383">
    <property type="entry name" value="F-box domain"/>
    <property type="match status" value="1"/>
</dbReference>
<keyword evidence="4" id="KW-1185">Reference proteome</keyword>
<dbReference type="GeneID" id="64975357"/>
<reference evidence="3" key="2">
    <citation type="submission" date="2021-02" db="EMBL/GenBank/DDBJ databases">
        <title>Aspergillus puulaauensis MK2 genome sequence.</title>
        <authorList>
            <person name="Futagami T."/>
            <person name="Mori K."/>
            <person name="Kadooka C."/>
            <person name="Tanaka T."/>
        </authorList>
    </citation>
    <scope>NUCLEOTIDE SEQUENCE</scope>
    <source>
        <strain evidence="3">MK2</strain>
    </source>
</reference>
<dbReference type="OrthoDB" id="4466386at2759"/>
<evidence type="ECO:0000313" key="4">
    <source>
        <dbReference type="Proteomes" id="UP000654913"/>
    </source>
</evidence>
<name>A0A7R7XQ51_9EURO</name>
<dbReference type="KEGG" id="apuu:APUU_50063A"/>
<dbReference type="InterPro" id="IPR036047">
    <property type="entry name" value="F-box-like_dom_sf"/>
</dbReference>
<organism evidence="3 4">
    <name type="scientific">Aspergillus puulaauensis</name>
    <dbReference type="NCBI Taxonomy" id="1220207"/>
    <lineage>
        <taxon>Eukaryota</taxon>
        <taxon>Fungi</taxon>
        <taxon>Dikarya</taxon>
        <taxon>Ascomycota</taxon>
        <taxon>Pezizomycotina</taxon>
        <taxon>Eurotiomycetes</taxon>
        <taxon>Eurotiomycetidae</taxon>
        <taxon>Eurotiales</taxon>
        <taxon>Aspergillaceae</taxon>
        <taxon>Aspergillus</taxon>
    </lineage>
</organism>
<evidence type="ECO:0000256" key="1">
    <source>
        <dbReference type="SAM" id="MobiDB-lite"/>
    </source>
</evidence>
<sequence length="375" mass="42635">MPLKRKASQDNIAETKVETRSARRRKIKETGHLPPDPLLSALPWDCASLIFDYLELPDLARCEQVSQGWKTFVQRWMVARGHYLHLPESLRPDFGAAKTMERQVAMVKRNVVHLQKYNKIASGRASSVRIIQNAQSLEVNGDFAAWVVRHRLYGQRLGFQADGSPYRTRYWDLSCNCNISGNTIVHVSPGGYVVVRVSNHSGYLDRIVSISTGTHLWRRASEAGVPFTDWPEIRGIGATRLYSVQREEGSMHQAYLLVHELATGTLLYRSHVRDYHRIREPSNSFCVRRIGNREVLVVFSVPPTETSPESPNHVHPGQKKLEGFLVINPEDGSTLQRFDAPFCQDKHRWVSQHYVESRIVPWTESEGVFAVSAGI</sequence>
<dbReference type="PROSITE" id="PS50181">
    <property type="entry name" value="FBOX"/>
    <property type="match status" value="1"/>
</dbReference>
<dbReference type="EMBL" id="AP024447">
    <property type="protein sequence ID" value="BCS25352.1"/>
    <property type="molecule type" value="Genomic_DNA"/>
</dbReference>
<dbReference type="Gene3D" id="1.20.1280.50">
    <property type="match status" value="1"/>
</dbReference>
<proteinExistence type="predicted"/>
<dbReference type="InterPro" id="IPR001810">
    <property type="entry name" value="F-box_dom"/>
</dbReference>
<feature type="region of interest" description="Disordered" evidence="1">
    <location>
        <begin position="1"/>
        <end position="31"/>
    </location>
</feature>
<dbReference type="AlphaFoldDB" id="A0A7R7XQ51"/>
<evidence type="ECO:0000313" key="3">
    <source>
        <dbReference type="EMBL" id="BCS25352.1"/>
    </source>
</evidence>
<dbReference type="Proteomes" id="UP000654913">
    <property type="component" value="Chromosome 5"/>
</dbReference>
<protein>
    <recommendedName>
        <fullName evidence="2">F-box domain-containing protein</fullName>
    </recommendedName>
</protein>
<gene>
    <name evidence="3" type="ORF">APUU_50063A</name>
</gene>
<feature type="domain" description="F-box" evidence="2">
    <location>
        <begin position="36"/>
        <end position="86"/>
    </location>
</feature>
<accession>A0A7R7XQ51</accession>
<dbReference type="RefSeq" id="XP_041557546.1">
    <property type="nucleotide sequence ID" value="XM_041705019.1"/>
</dbReference>
<dbReference type="Pfam" id="PF00646">
    <property type="entry name" value="F-box"/>
    <property type="match status" value="1"/>
</dbReference>
<evidence type="ECO:0000259" key="2">
    <source>
        <dbReference type="PROSITE" id="PS50181"/>
    </source>
</evidence>